<dbReference type="AlphaFoldDB" id="A0A9D2NA23"/>
<keyword evidence="1" id="KW-0812">Transmembrane</keyword>
<reference evidence="2" key="2">
    <citation type="submission" date="2021-04" db="EMBL/GenBank/DDBJ databases">
        <authorList>
            <person name="Gilroy R."/>
        </authorList>
    </citation>
    <scope>NUCLEOTIDE SEQUENCE</scope>
    <source>
        <strain evidence="2">CHK185-5351</strain>
    </source>
</reference>
<proteinExistence type="predicted"/>
<evidence type="ECO:0000256" key="1">
    <source>
        <dbReference type="SAM" id="Phobius"/>
    </source>
</evidence>
<protein>
    <submittedName>
        <fullName evidence="2">Uncharacterized protein</fullName>
    </submittedName>
</protein>
<organism evidence="2 3">
    <name type="scientific">Candidatus Fusicatenibacter intestinigallinarum</name>
    <dbReference type="NCBI Taxonomy" id="2838598"/>
    <lineage>
        <taxon>Bacteria</taxon>
        <taxon>Bacillati</taxon>
        <taxon>Bacillota</taxon>
        <taxon>Clostridia</taxon>
        <taxon>Lachnospirales</taxon>
        <taxon>Lachnospiraceae</taxon>
        <taxon>Fusicatenibacter</taxon>
    </lineage>
</organism>
<accession>A0A9D2NA23</accession>
<dbReference type="Proteomes" id="UP000823849">
    <property type="component" value="Unassembled WGS sequence"/>
</dbReference>
<feature type="transmembrane region" description="Helical" evidence="1">
    <location>
        <begin position="160"/>
        <end position="180"/>
    </location>
</feature>
<dbReference type="EMBL" id="DWWU01000027">
    <property type="protein sequence ID" value="HJC15465.1"/>
    <property type="molecule type" value="Genomic_DNA"/>
</dbReference>
<gene>
    <name evidence="2" type="ORF">H9705_06510</name>
</gene>
<evidence type="ECO:0000313" key="3">
    <source>
        <dbReference type="Proteomes" id="UP000823849"/>
    </source>
</evidence>
<comment type="caution">
    <text evidence="2">The sequence shown here is derived from an EMBL/GenBank/DDBJ whole genome shotgun (WGS) entry which is preliminary data.</text>
</comment>
<keyword evidence="1" id="KW-0472">Membrane</keyword>
<reference evidence="2" key="1">
    <citation type="journal article" date="2021" name="PeerJ">
        <title>Extensive microbial diversity within the chicken gut microbiome revealed by metagenomics and culture.</title>
        <authorList>
            <person name="Gilroy R."/>
            <person name="Ravi A."/>
            <person name="Getino M."/>
            <person name="Pursley I."/>
            <person name="Horton D.L."/>
            <person name="Alikhan N.F."/>
            <person name="Baker D."/>
            <person name="Gharbi K."/>
            <person name="Hall N."/>
            <person name="Watson M."/>
            <person name="Adriaenssens E.M."/>
            <person name="Foster-Nyarko E."/>
            <person name="Jarju S."/>
            <person name="Secka A."/>
            <person name="Antonio M."/>
            <person name="Oren A."/>
            <person name="Chaudhuri R.R."/>
            <person name="La Ragione R."/>
            <person name="Hildebrand F."/>
            <person name="Pallen M.J."/>
        </authorList>
    </citation>
    <scope>NUCLEOTIDE SEQUENCE</scope>
    <source>
        <strain evidence="2">CHK185-5351</strain>
    </source>
</reference>
<name>A0A9D2NA23_9FIRM</name>
<evidence type="ECO:0000313" key="2">
    <source>
        <dbReference type="EMBL" id="HJC15465.1"/>
    </source>
</evidence>
<sequence>MAHTFDDLCDQVGHSTGRYVSKINRIGEGGDEQEIKNALIPLHEVFSGYVCVDYYSGVADEEGSVLRKSREIDYDETFEVWEHELEYYYDDTIYITYYSDTGKAYIDIGKDVEPEFSGKDISEIETSFRMAENENDFSGFASGITALTEKIANPDEPDRFAVIGIVVIAAVLFAIGVMLIKRHKRQSRSVSSL</sequence>
<keyword evidence="1" id="KW-1133">Transmembrane helix</keyword>